<sequence>MKKLLIGVGVLVIASAIFLYAAYGGFGKPLEAPGGTPFVSSVPDDWSAHKQAKMAARDTHIVQHQIAYNRFADFAESETDGIPYIILKLLPVIAPEYWGEGDNFLSVMGLFFDERLPGAPVPRGMGFSGLSRVNPVGNIDYASFSCGACHIGRVRTEDNKFYYLDGGINAEFNVVGYRKRLVQTIDKIAGTEIDPAKRTELVTNKILEAIDQVHALNPNYFYKNFTYENRTFDAAYEQAQIDLFKKTAGTRVSQFIKHHEDEYHGWEKFVDKYYQGAQPQLLDGLPGMEDAIGFNTVKANANLKLNLLTKPFAFLALPPSHGVTDIMAVWEQNTHDPLWSEDKRHLINGGGQWTGHIPLPIYKNIAAQLTIGYDNVDVRVSAFAEEVLDKMPASVYPFDVDIALAKKGQALFAENCAACHQPHNGKVYNNLGTDMGRAKIAGLFVTLGAISGFTDVCDAGTVVQMYDKDVKPCAEYKGVSLKGKKSLAMTAPKQHEGYNALPLVGLWAQAPYLHNGSVPTLYHLLVPNERPAVFVKSRLDYDQKLAGFVWELDAAKDKNEGYEFDTRLSPAMSNRGHDTNIEQDGKTFKLNWADDKEGALALVEYLKIL</sequence>
<dbReference type="InterPro" id="IPR051395">
    <property type="entry name" value="Cytochrome_c_Peroxidase/MauG"/>
</dbReference>
<evidence type="ECO:0000256" key="4">
    <source>
        <dbReference type="PROSITE-ProRule" id="PRU00433"/>
    </source>
</evidence>
<dbReference type="Pfam" id="PF21419">
    <property type="entry name" value="RoxA-like_Cyt-c"/>
    <property type="match status" value="1"/>
</dbReference>
<keyword evidence="1 4" id="KW-0349">Heme</keyword>
<evidence type="ECO:0000313" key="6">
    <source>
        <dbReference type="EMBL" id="GGY64942.1"/>
    </source>
</evidence>
<dbReference type="Gene3D" id="1.10.760.10">
    <property type="entry name" value="Cytochrome c-like domain"/>
    <property type="match status" value="1"/>
</dbReference>
<feature type="domain" description="Cytochrome c" evidence="5">
    <location>
        <begin position="403"/>
        <end position="481"/>
    </location>
</feature>
<dbReference type="RefSeq" id="WP_229837588.1">
    <property type="nucleotide sequence ID" value="NZ_BMYZ01000001.1"/>
</dbReference>
<dbReference type="InterPro" id="IPR036909">
    <property type="entry name" value="Cyt_c-like_dom_sf"/>
</dbReference>
<dbReference type="InterPro" id="IPR009056">
    <property type="entry name" value="Cyt_c-like_dom"/>
</dbReference>
<evidence type="ECO:0000313" key="7">
    <source>
        <dbReference type="Proteomes" id="UP000619761"/>
    </source>
</evidence>
<evidence type="ECO:0000256" key="1">
    <source>
        <dbReference type="ARBA" id="ARBA00022617"/>
    </source>
</evidence>
<dbReference type="PANTHER" id="PTHR30600">
    <property type="entry name" value="CYTOCHROME C PEROXIDASE-RELATED"/>
    <property type="match status" value="1"/>
</dbReference>
<name>A0ABQ3AS75_9GAMM</name>
<dbReference type="SUPFAM" id="SSF46626">
    <property type="entry name" value="Cytochrome c"/>
    <property type="match status" value="1"/>
</dbReference>
<comment type="caution">
    <text evidence="6">The sequence shown here is derived from an EMBL/GenBank/DDBJ whole genome shotgun (WGS) entry which is preliminary data.</text>
</comment>
<keyword evidence="7" id="KW-1185">Reference proteome</keyword>
<dbReference type="EMBL" id="BMYZ01000001">
    <property type="protein sequence ID" value="GGY64942.1"/>
    <property type="molecule type" value="Genomic_DNA"/>
</dbReference>
<dbReference type="Pfam" id="PF00034">
    <property type="entry name" value="Cytochrom_C"/>
    <property type="match status" value="1"/>
</dbReference>
<keyword evidence="3 4" id="KW-0408">Iron</keyword>
<protein>
    <recommendedName>
        <fullName evidence="5">Cytochrome c domain-containing protein</fullName>
    </recommendedName>
</protein>
<dbReference type="PANTHER" id="PTHR30600:SF9">
    <property type="entry name" value="BLR7738 PROTEIN"/>
    <property type="match status" value="1"/>
</dbReference>
<evidence type="ECO:0000259" key="5">
    <source>
        <dbReference type="PROSITE" id="PS51007"/>
    </source>
</evidence>
<keyword evidence="2 4" id="KW-0479">Metal-binding</keyword>
<accession>A0ABQ3AS75</accession>
<gene>
    <name evidence="6" type="ORF">GCM10011613_05940</name>
</gene>
<dbReference type="Proteomes" id="UP000619761">
    <property type="component" value="Unassembled WGS sequence"/>
</dbReference>
<evidence type="ECO:0000256" key="3">
    <source>
        <dbReference type="ARBA" id="ARBA00023004"/>
    </source>
</evidence>
<dbReference type="PROSITE" id="PS51007">
    <property type="entry name" value="CYTC"/>
    <property type="match status" value="1"/>
</dbReference>
<organism evidence="6 7">
    <name type="scientific">Cellvibrio zantedeschiae</name>
    <dbReference type="NCBI Taxonomy" id="1237077"/>
    <lineage>
        <taxon>Bacteria</taxon>
        <taxon>Pseudomonadati</taxon>
        <taxon>Pseudomonadota</taxon>
        <taxon>Gammaproteobacteria</taxon>
        <taxon>Cellvibrionales</taxon>
        <taxon>Cellvibrionaceae</taxon>
        <taxon>Cellvibrio</taxon>
    </lineage>
</organism>
<reference evidence="7" key="1">
    <citation type="journal article" date="2019" name="Int. J. Syst. Evol. Microbiol.">
        <title>The Global Catalogue of Microorganisms (GCM) 10K type strain sequencing project: providing services to taxonomists for standard genome sequencing and annotation.</title>
        <authorList>
            <consortium name="The Broad Institute Genomics Platform"/>
            <consortium name="The Broad Institute Genome Sequencing Center for Infectious Disease"/>
            <person name="Wu L."/>
            <person name="Ma J."/>
        </authorList>
    </citation>
    <scope>NUCLEOTIDE SEQUENCE [LARGE SCALE GENOMIC DNA]</scope>
    <source>
        <strain evidence="7">KCTC 32239</strain>
    </source>
</reference>
<evidence type="ECO:0000256" key="2">
    <source>
        <dbReference type="ARBA" id="ARBA00022723"/>
    </source>
</evidence>
<proteinExistence type="predicted"/>